<reference evidence="12 13" key="1">
    <citation type="submission" date="2019-01" db="EMBL/GenBank/DDBJ databases">
        <authorList>
            <person name="Sayadi A."/>
        </authorList>
    </citation>
    <scope>NUCLEOTIDE SEQUENCE [LARGE SCALE GENOMIC DNA]</scope>
</reference>
<comment type="similarity">
    <text evidence="2 11">Belongs to the mitochondrial carrier (TC 2.A.29) family.</text>
</comment>
<keyword evidence="6" id="KW-0999">Mitochondrion inner membrane</keyword>
<evidence type="ECO:0000256" key="9">
    <source>
        <dbReference type="ARBA" id="ARBA00023136"/>
    </source>
</evidence>
<dbReference type="InterPro" id="IPR052465">
    <property type="entry name" value="Mito_NAD+_Carrier"/>
</dbReference>
<dbReference type="OrthoDB" id="2139348at2759"/>
<proteinExistence type="inferred from homology"/>
<dbReference type="Pfam" id="PF00153">
    <property type="entry name" value="Mito_carr"/>
    <property type="match status" value="3"/>
</dbReference>
<evidence type="ECO:0000256" key="2">
    <source>
        <dbReference type="ARBA" id="ARBA00006375"/>
    </source>
</evidence>
<dbReference type="PROSITE" id="PS50920">
    <property type="entry name" value="SOLCAR"/>
    <property type="match status" value="2"/>
</dbReference>
<comment type="subcellular location">
    <subcellularLocation>
        <location evidence="1">Mitochondrion inner membrane</location>
        <topology evidence="1">Multi-pass membrane protein</topology>
    </subcellularLocation>
</comment>
<name>A0A653BR37_CALMS</name>
<dbReference type="Gene3D" id="1.50.40.10">
    <property type="entry name" value="Mitochondrial carrier domain"/>
    <property type="match status" value="1"/>
</dbReference>
<keyword evidence="3 11" id="KW-0813">Transport</keyword>
<dbReference type="PANTHER" id="PTHR46131:SF1">
    <property type="entry name" value="SD08549P"/>
    <property type="match status" value="1"/>
</dbReference>
<evidence type="ECO:0000256" key="3">
    <source>
        <dbReference type="ARBA" id="ARBA00022448"/>
    </source>
</evidence>
<dbReference type="Proteomes" id="UP000410492">
    <property type="component" value="Unassembled WGS sequence"/>
</dbReference>
<gene>
    <name evidence="12" type="ORF">CALMAC_LOCUS3092</name>
</gene>
<keyword evidence="8" id="KW-0496">Mitochondrion</keyword>
<dbReference type="EMBL" id="CAACVG010004056">
    <property type="protein sequence ID" value="VEN38068.1"/>
    <property type="molecule type" value="Genomic_DNA"/>
</dbReference>
<accession>A0A653BR37</accession>
<evidence type="ECO:0000313" key="12">
    <source>
        <dbReference type="EMBL" id="VEN38068.1"/>
    </source>
</evidence>
<feature type="repeat" description="Solcar" evidence="10">
    <location>
        <begin position="28"/>
        <end position="108"/>
    </location>
</feature>
<keyword evidence="5" id="KW-0677">Repeat</keyword>
<evidence type="ECO:0000256" key="1">
    <source>
        <dbReference type="ARBA" id="ARBA00004448"/>
    </source>
</evidence>
<sequence length="297" mass="34180">MITPGRGVDPVVTKIKKMSDSGLLITPTINWREFACGWGAAFINVTVTYPVNKLIFRQMLHGVKLHHAYRQLHEEGINFLYRGILPPLCQKTLSLSVMFGVYEEVRRRLVDQGMNRYTAKALGALASGTTEVILMPFERVQTLLADSKYHDELRNTAHAFKVLKNYGWKEYYRGFMPILLRNGPSNVGFFIIRDELQYRLPRHHNPVIRTCTEFCCGALIGVILSALFYPLNVVKVSMQSKIGGPYETVVEVFLQLYKERGSRMKYFYHGIHLNCMRAFLSWGVMNTAYEHLKTIIY</sequence>
<dbReference type="InterPro" id="IPR018108">
    <property type="entry name" value="MCP_transmembrane"/>
</dbReference>
<evidence type="ECO:0008006" key="14">
    <source>
        <dbReference type="Google" id="ProtNLM"/>
    </source>
</evidence>
<protein>
    <recommendedName>
        <fullName evidence="14">Mitochondrial carrier protein</fullName>
    </recommendedName>
</protein>
<dbReference type="InterPro" id="IPR023395">
    <property type="entry name" value="MCP_dom_sf"/>
</dbReference>
<keyword evidence="7" id="KW-1133">Transmembrane helix</keyword>
<dbReference type="GO" id="GO:0005743">
    <property type="term" value="C:mitochondrial inner membrane"/>
    <property type="evidence" value="ECO:0007669"/>
    <property type="project" value="UniProtKB-SubCell"/>
</dbReference>
<evidence type="ECO:0000256" key="5">
    <source>
        <dbReference type="ARBA" id="ARBA00022737"/>
    </source>
</evidence>
<evidence type="ECO:0000256" key="8">
    <source>
        <dbReference type="ARBA" id="ARBA00023128"/>
    </source>
</evidence>
<dbReference type="PANTHER" id="PTHR46131">
    <property type="entry name" value="SD08549P"/>
    <property type="match status" value="1"/>
</dbReference>
<evidence type="ECO:0000256" key="10">
    <source>
        <dbReference type="PROSITE-ProRule" id="PRU00282"/>
    </source>
</evidence>
<dbReference type="AlphaFoldDB" id="A0A653BR37"/>
<evidence type="ECO:0000256" key="11">
    <source>
        <dbReference type="RuleBase" id="RU000488"/>
    </source>
</evidence>
<dbReference type="GO" id="GO:0051724">
    <property type="term" value="F:NAD transmembrane transporter activity"/>
    <property type="evidence" value="ECO:0007669"/>
    <property type="project" value="TreeGrafter"/>
</dbReference>
<keyword evidence="9 10" id="KW-0472">Membrane</keyword>
<organism evidence="12 13">
    <name type="scientific">Callosobruchus maculatus</name>
    <name type="common">Southern cowpea weevil</name>
    <name type="synonym">Pulse bruchid</name>
    <dbReference type="NCBI Taxonomy" id="64391"/>
    <lineage>
        <taxon>Eukaryota</taxon>
        <taxon>Metazoa</taxon>
        <taxon>Ecdysozoa</taxon>
        <taxon>Arthropoda</taxon>
        <taxon>Hexapoda</taxon>
        <taxon>Insecta</taxon>
        <taxon>Pterygota</taxon>
        <taxon>Neoptera</taxon>
        <taxon>Endopterygota</taxon>
        <taxon>Coleoptera</taxon>
        <taxon>Polyphaga</taxon>
        <taxon>Cucujiformia</taxon>
        <taxon>Chrysomeloidea</taxon>
        <taxon>Chrysomelidae</taxon>
        <taxon>Bruchinae</taxon>
        <taxon>Bruchini</taxon>
        <taxon>Callosobruchus</taxon>
    </lineage>
</organism>
<keyword evidence="4 10" id="KW-0812">Transmembrane</keyword>
<feature type="repeat" description="Solcar" evidence="10">
    <location>
        <begin position="114"/>
        <end position="199"/>
    </location>
</feature>
<evidence type="ECO:0000256" key="6">
    <source>
        <dbReference type="ARBA" id="ARBA00022792"/>
    </source>
</evidence>
<dbReference type="SUPFAM" id="SSF103506">
    <property type="entry name" value="Mitochondrial carrier"/>
    <property type="match status" value="1"/>
</dbReference>
<evidence type="ECO:0000256" key="7">
    <source>
        <dbReference type="ARBA" id="ARBA00022989"/>
    </source>
</evidence>
<evidence type="ECO:0000256" key="4">
    <source>
        <dbReference type="ARBA" id="ARBA00022692"/>
    </source>
</evidence>
<evidence type="ECO:0000313" key="13">
    <source>
        <dbReference type="Proteomes" id="UP000410492"/>
    </source>
</evidence>
<keyword evidence="13" id="KW-1185">Reference proteome</keyword>